<name>A0A8H7W8Z1_9HELO</name>
<dbReference type="Proteomes" id="UP000664132">
    <property type="component" value="Unassembled WGS sequence"/>
</dbReference>
<protein>
    <recommendedName>
        <fullName evidence="3">Glyoxalase-like domain-containing protein</fullName>
    </recommendedName>
</protein>
<reference evidence="1" key="1">
    <citation type="submission" date="2021-02" db="EMBL/GenBank/DDBJ databases">
        <title>Genome sequence Cadophora malorum strain M34.</title>
        <authorList>
            <person name="Stefanovic E."/>
            <person name="Vu D."/>
            <person name="Scully C."/>
            <person name="Dijksterhuis J."/>
            <person name="Roader J."/>
            <person name="Houbraken J."/>
        </authorList>
    </citation>
    <scope>NUCLEOTIDE SEQUENCE</scope>
    <source>
        <strain evidence="1">M34</strain>
    </source>
</reference>
<accession>A0A8H7W8Z1</accession>
<comment type="caution">
    <text evidence="1">The sequence shown here is derived from an EMBL/GenBank/DDBJ whole genome shotgun (WGS) entry which is preliminary data.</text>
</comment>
<proteinExistence type="predicted"/>
<dbReference type="AlphaFoldDB" id="A0A8H7W8Z1"/>
<dbReference type="OrthoDB" id="4179687at2759"/>
<keyword evidence="2" id="KW-1185">Reference proteome</keyword>
<evidence type="ECO:0000313" key="1">
    <source>
        <dbReference type="EMBL" id="KAG4419742.1"/>
    </source>
</evidence>
<dbReference type="InterPro" id="IPR029068">
    <property type="entry name" value="Glyas_Bleomycin-R_OHBP_Dase"/>
</dbReference>
<dbReference type="EMBL" id="JAFJYH010000099">
    <property type="protein sequence ID" value="KAG4419742.1"/>
    <property type="molecule type" value="Genomic_DNA"/>
</dbReference>
<organism evidence="1 2">
    <name type="scientific">Cadophora malorum</name>
    <dbReference type="NCBI Taxonomy" id="108018"/>
    <lineage>
        <taxon>Eukaryota</taxon>
        <taxon>Fungi</taxon>
        <taxon>Dikarya</taxon>
        <taxon>Ascomycota</taxon>
        <taxon>Pezizomycotina</taxon>
        <taxon>Leotiomycetes</taxon>
        <taxon>Helotiales</taxon>
        <taxon>Ploettnerulaceae</taxon>
        <taxon>Cadophora</taxon>
    </lineage>
</organism>
<sequence>MADKSKDGPQSLGPTSTRLRQIALVAKDLEKARHLLTTVIGREVIYEDPAVEQWGLKNILVPIGGDIIEVVSPFLPTAPAARHLKKLNASAGGYMIIMQTHFPTALARLQHIQTNNLAKPIFTQFTDEADMVQYHPKGIPGGIMPELDSHRPDPEHPDPLGQRFSPWHAAGPKERYAAYREGMRRAGNLRLVEVVLRLKDEDQDVKGATRKWEEIFGVRRGEKGDELEFTNARLRFCEGVEGRSEGLVEVSITVEGRGKRDEILARARMEGLHVEGEVVEMLGVRWKFTMYGAKGQVENSKL</sequence>
<gene>
    <name evidence="1" type="ORF">IFR04_007149</name>
</gene>
<dbReference type="SUPFAM" id="SSF54593">
    <property type="entry name" value="Glyoxalase/Bleomycin resistance protein/Dihydroxybiphenyl dioxygenase"/>
    <property type="match status" value="1"/>
</dbReference>
<dbReference type="Gene3D" id="3.10.180.10">
    <property type="entry name" value="2,3-Dihydroxybiphenyl 1,2-Dioxygenase, domain 1"/>
    <property type="match status" value="1"/>
</dbReference>
<evidence type="ECO:0000313" key="2">
    <source>
        <dbReference type="Proteomes" id="UP000664132"/>
    </source>
</evidence>
<evidence type="ECO:0008006" key="3">
    <source>
        <dbReference type="Google" id="ProtNLM"/>
    </source>
</evidence>